<dbReference type="Proteomes" id="UP000887116">
    <property type="component" value="Unassembled WGS sequence"/>
</dbReference>
<keyword evidence="2" id="KW-1185">Reference proteome</keyword>
<protein>
    <submittedName>
        <fullName evidence="1">Uncharacterized protein</fullName>
    </submittedName>
</protein>
<dbReference type="AlphaFoldDB" id="A0A8X6I335"/>
<name>A0A8X6I335_TRICU</name>
<gene>
    <name evidence="1" type="ORF">TNCT_650611</name>
</gene>
<sequence>MPLFTEILIFLVGMEIMKNYISNQHCTFQIETEKPQSLDVTVVINDNTAFPQTRSKPIYAICRSLDLKTELVYFHNYNQVPAPTILKEAHSSNPPAVYSFTLCLRSERHWS</sequence>
<evidence type="ECO:0000313" key="1">
    <source>
        <dbReference type="EMBL" id="GFQ86612.1"/>
    </source>
</evidence>
<comment type="caution">
    <text evidence="1">The sequence shown here is derived from an EMBL/GenBank/DDBJ whole genome shotgun (WGS) entry which is preliminary data.</text>
</comment>
<evidence type="ECO:0000313" key="2">
    <source>
        <dbReference type="Proteomes" id="UP000887116"/>
    </source>
</evidence>
<proteinExistence type="predicted"/>
<reference evidence="1" key="1">
    <citation type="submission" date="2020-07" db="EMBL/GenBank/DDBJ databases">
        <title>Multicomponent nature underlies the extraordinary mechanical properties of spider dragline silk.</title>
        <authorList>
            <person name="Kono N."/>
            <person name="Nakamura H."/>
            <person name="Mori M."/>
            <person name="Yoshida Y."/>
            <person name="Ohtoshi R."/>
            <person name="Malay A.D."/>
            <person name="Moran D.A.P."/>
            <person name="Tomita M."/>
            <person name="Numata K."/>
            <person name="Arakawa K."/>
        </authorList>
    </citation>
    <scope>NUCLEOTIDE SEQUENCE</scope>
</reference>
<accession>A0A8X6I335</accession>
<dbReference type="EMBL" id="BMAO01023081">
    <property type="protein sequence ID" value="GFQ86612.1"/>
    <property type="molecule type" value="Genomic_DNA"/>
</dbReference>
<organism evidence="1 2">
    <name type="scientific">Trichonephila clavata</name>
    <name type="common">Joro spider</name>
    <name type="synonym">Nephila clavata</name>
    <dbReference type="NCBI Taxonomy" id="2740835"/>
    <lineage>
        <taxon>Eukaryota</taxon>
        <taxon>Metazoa</taxon>
        <taxon>Ecdysozoa</taxon>
        <taxon>Arthropoda</taxon>
        <taxon>Chelicerata</taxon>
        <taxon>Arachnida</taxon>
        <taxon>Araneae</taxon>
        <taxon>Araneomorphae</taxon>
        <taxon>Entelegynae</taxon>
        <taxon>Araneoidea</taxon>
        <taxon>Nephilidae</taxon>
        <taxon>Trichonephila</taxon>
    </lineage>
</organism>